<dbReference type="SUPFAM" id="SSF50156">
    <property type="entry name" value="PDZ domain-like"/>
    <property type="match status" value="1"/>
</dbReference>
<sequence length="433" mass="45342">MNEFNNFQDDNNTSSTNNNNSSNNIDDTVSMNSDDINFIMKDSDSDFAQDVPFTSVHNGNNNNNNGTNKYNNKKPKRGLGKTIALCVLISAVVGTGSGVASSLITNNLTSSGNSNNVKTVTNTEQLSFSTTGGVSIPDIYNKVSPAVVGITTQNLTLNQFQVQGGSGSGFIFSEEGYVLTNYHVIEGASKISVMFSNKTTADATVVNYDSDLDVAVLKISGDIEMPAVLELDASADVLVGEPVIAIGSPLGETFLNSLTSGIISAKDRRIEDSDGIKNYIQTDAAINPGNSGGPLINAYGKVIGINTAKISDSSVSGMGFAIPITAVVDVVNDLVANPLNNSVTLGVSIQNLTETQLKYLQIDHGVLVSQVSAGSIAANGGIQANDVITKFNGTEISSTSELQKAKGKVSSGDKVDVEINRSGKTMTLTLDIQ</sequence>
<feature type="compositionally biased region" description="Low complexity" evidence="4">
    <location>
        <begin position="1"/>
        <end position="28"/>
    </location>
</feature>
<feature type="region of interest" description="Disordered" evidence="4">
    <location>
        <begin position="50"/>
        <end position="74"/>
    </location>
</feature>
<dbReference type="InterPro" id="IPR051201">
    <property type="entry name" value="Chloro_Bact_Ser_Proteases"/>
</dbReference>
<accession>W6RSX0</accession>
<gene>
    <name evidence="7" type="ORF">CM240_0169</name>
</gene>
<keyword evidence="8" id="KW-1185">Reference proteome</keyword>
<evidence type="ECO:0000313" key="8">
    <source>
        <dbReference type="Proteomes" id="UP000019426"/>
    </source>
</evidence>
<dbReference type="InterPro" id="IPR009003">
    <property type="entry name" value="Peptidase_S1_PA"/>
</dbReference>
<dbReference type="PROSITE" id="PS50106">
    <property type="entry name" value="PDZ"/>
    <property type="match status" value="1"/>
</dbReference>
<reference evidence="7 8" key="1">
    <citation type="submission" date="2013-11" db="EMBL/GenBank/DDBJ databases">
        <title>Complete genome sequence of Clostridum sp. M2/40.</title>
        <authorList>
            <person name="Wibberg D."/>
            <person name="Puehler A."/>
            <person name="Schlueter A."/>
        </authorList>
    </citation>
    <scope>NUCLEOTIDE SEQUENCE [LARGE SCALE GENOMIC DNA]</scope>
    <source>
        <strain evidence="8">M2/40</strain>
    </source>
</reference>
<comment type="similarity">
    <text evidence="1">Belongs to the peptidase S1C family.</text>
</comment>
<dbReference type="InterPro" id="IPR001478">
    <property type="entry name" value="PDZ"/>
</dbReference>
<keyword evidence="5" id="KW-0472">Membrane</keyword>
<dbReference type="RefSeq" id="WP_051483614.1">
    <property type="nucleotide sequence ID" value="NZ_HG917868.1"/>
</dbReference>
<dbReference type="HOGENOM" id="CLU_020120_0_0_9"/>
<proteinExistence type="inferred from homology"/>
<dbReference type="EMBL" id="HG917868">
    <property type="protein sequence ID" value="CDM67343.1"/>
    <property type="molecule type" value="Genomic_DNA"/>
</dbReference>
<evidence type="ECO:0000256" key="5">
    <source>
        <dbReference type="SAM" id="Phobius"/>
    </source>
</evidence>
<dbReference type="PANTHER" id="PTHR43343">
    <property type="entry name" value="PEPTIDASE S12"/>
    <property type="match status" value="1"/>
</dbReference>
<dbReference type="GO" id="GO:0006508">
    <property type="term" value="P:proteolysis"/>
    <property type="evidence" value="ECO:0007669"/>
    <property type="project" value="UniProtKB-KW"/>
</dbReference>
<feature type="domain" description="PDZ" evidence="6">
    <location>
        <begin position="334"/>
        <end position="423"/>
    </location>
</feature>
<organism evidence="7 8">
    <name type="scientific">Clostridium bornimense</name>
    <dbReference type="NCBI Taxonomy" id="1216932"/>
    <lineage>
        <taxon>Bacteria</taxon>
        <taxon>Bacillati</taxon>
        <taxon>Bacillota</taxon>
        <taxon>Clostridia</taxon>
        <taxon>Eubacteriales</taxon>
        <taxon>Clostridiaceae</taxon>
        <taxon>Clostridium</taxon>
    </lineage>
</organism>
<dbReference type="OrthoDB" id="9758917at2"/>
<evidence type="ECO:0000256" key="3">
    <source>
        <dbReference type="ARBA" id="ARBA00022801"/>
    </source>
</evidence>
<feature type="transmembrane region" description="Helical" evidence="5">
    <location>
        <begin position="83"/>
        <end position="104"/>
    </location>
</feature>
<dbReference type="Gene3D" id="2.40.10.10">
    <property type="entry name" value="Trypsin-like serine proteases"/>
    <property type="match status" value="2"/>
</dbReference>
<dbReference type="SUPFAM" id="SSF50494">
    <property type="entry name" value="Trypsin-like serine proteases"/>
    <property type="match status" value="1"/>
</dbReference>
<dbReference type="Proteomes" id="UP000019426">
    <property type="component" value="Chromosome M2/40_rep1"/>
</dbReference>
<evidence type="ECO:0000259" key="6">
    <source>
        <dbReference type="PROSITE" id="PS50106"/>
    </source>
</evidence>
<dbReference type="PATRIC" id="fig|1216932.3.peg.150"/>
<evidence type="ECO:0000256" key="4">
    <source>
        <dbReference type="SAM" id="MobiDB-lite"/>
    </source>
</evidence>
<dbReference type="PRINTS" id="PR00834">
    <property type="entry name" value="PROTEASES2C"/>
</dbReference>
<dbReference type="PANTHER" id="PTHR43343:SF3">
    <property type="entry name" value="PROTEASE DO-LIKE 8, CHLOROPLASTIC"/>
    <property type="match status" value="1"/>
</dbReference>
<name>W6RSX0_9CLOT</name>
<keyword evidence="5" id="KW-0812">Transmembrane</keyword>
<dbReference type="Gene3D" id="2.30.42.10">
    <property type="match status" value="1"/>
</dbReference>
<dbReference type="InterPro" id="IPR001940">
    <property type="entry name" value="Peptidase_S1C"/>
</dbReference>
<dbReference type="InterPro" id="IPR043504">
    <property type="entry name" value="Peptidase_S1_PA_chymotrypsin"/>
</dbReference>
<dbReference type="SMART" id="SM00228">
    <property type="entry name" value="PDZ"/>
    <property type="match status" value="1"/>
</dbReference>
<dbReference type="eggNOG" id="COG0265">
    <property type="taxonomic scope" value="Bacteria"/>
</dbReference>
<dbReference type="KEGG" id="clt:CM240_0169"/>
<keyword evidence="2 7" id="KW-0645">Protease</keyword>
<protein>
    <submittedName>
        <fullName evidence="7">Putative Serine protease</fullName>
    </submittedName>
</protein>
<dbReference type="GO" id="GO:0004252">
    <property type="term" value="F:serine-type endopeptidase activity"/>
    <property type="evidence" value="ECO:0007669"/>
    <property type="project" value="InterPro"/>
</dbReference>
<evidence type="ECO:0000256" key="1">
    <source>
        <dbReference type="ARBA" id="ARBA00010541"/>
    </source>
</evidence>
<dbReference type="STRING" id="1216932.CM240_0169"/>
<feature type="compositionally biased region" description="Low complexity" evidence="4">
    <location>
        <begin position="58"/>
        <end position="70"/>
    </location>
</feature>
<dbReference type="InterPro" id="IPR036034">
    <property type="entry name" value="PDZ_sf"/>
</dbReference>
<feature type="region of interest" description="Disordered" evidence="4">
    <location>
        <begin position="1"/>
        <end position="30"/>
    </location>
</feature>
<evidence type="ECO:0000313" key="7">
    <source>
        <dbReference type="EMBL" id="CDM67343.1"/>
    </source>
</evidence>
<dbReference type="Pfam" id="PF13180">
    <property type="entry name" value="PDZ_2"/>
    <property type="match status" value="1"/>
</dbReference>
<dbReference type="Pfam" id="PF13365">
    <property type="entry name" value="Trypsin_2"/>
    <property type="match status" value="1"/>
</dbReference>
<keyword evidence="3" id="KW-0378">Hydrolase</keyword>
<dbReference type="AlphaFoldDB" id="W6RSX0"/>
<evidence type="ECO:0000256" key="2">
    <source>
        <dbReference type="ARBA" id="ARBA00022670"/>
    </source>
</evidence>
<keyword evidence="5" id="KW-1133">Transmembrane helix</keyword>